<accession>M7SP12</accession>
<dbReference type="Proteomes" id="UP000012174">
    <property type="component" value="Unassembled WGS sequence"/>
</dbReference>
<sequence>MIFRLESPELQAEEPEIIFRRESLELPPPYPYSLSSPELETLHSEKGRGREKEGREEEESGEERDTVPSPPTQSDDAPHNDNNISKGTIEGTLPKLDFKRKSEETEDGDSMFPPSADDDNDDHDDDKDDYGKDDHGKDDHGKDDYEKIKKQDDKPLPLTRVPERASFYME</sequence>
<name>M7SP12_EUTLA</name>
<dbReference type="HOGENOM" id="CLU_1570663_0_0_1"/>
<keyword evidence="3" id="KW-1185">Reference proteome</keyword>
<feature type="compositionally biased region" description="Basic and acidic residues" evidence="1">
    <location>
        <begin position="129"/>
        <end position="155"/>
    </location>
</feature>
<evidence type="ECO:0000256" key="1">
    <source>
        <dbReference type="SAM" id="MobiDB-lite"/>
    </source>
</evidence>
<feature type="compositionally biased region" description="Acidic residues" evidence="1">
    <location>
        <begin position="116"/>
        <end position="128"/>
    </location>
</feature>
<feature type="compositionally biased region" description="Basic and acidic residues" evidence="1">
    <location>
        <begin position="40"/>
        <end position="55"/>
    </location>
</feature>
<dbReference type="EMBL" id="KB706305">
    <property type="protein sequence ID" value="EMR68129.1"/>
    <property type="molecule type" value="Genomic_DNA"/>
</dbReference>
<protein>
    <submittedName>
        <fullName evidence="2">Uncharacterized protein</fullName>
    </submittedName>
</protein>
<organism evidence="2 3">
    <name type="scientific">Eutypa lata (strain UCR-EL1)</name>
    <name type="common">Grapevine dieback disease fungus</name>
    <name type="synonym">Eutypa armeniacae</name>
    <dbReference type="NCBI Taxonomy" id="1287681"/>
    <lineage>
        <taxon>Eukaryota</taxon>
        <taxon>Fungi</taxon>
        <taxon>Dikarya</taxon>
        <taxon>Ascomycota</taxon>
        <taxon>Pezizomycotina</taxon>
        <taxon>Sordariomycetes</taxon>
        <taxon>Xylariomycetidae</taxon>
        <taxon>Xylariales</taxon>
        <taxon>Diatrypaceae</taxon>
        <taxon>Eutypa</taxon>
    </lineage>
</organism>
<proteinExistence type="predicted"/>
<reference evidence="3" key="1">
    <citation type="journal article" date="2013" name="Genome Announc.">
        <title>Draft genome sequence of the grapevine dieback fungus Eutypa lata UCR-EL1.</title>
        <authorList>
            <person name="Blanco-Ulate B."/>
            <person name="Rolshausen P.E."/>
            <person name="Cantu D."/>
        </authorList>
    </citation>
    <scope>NUCLEOTIDE SEQUENCE [LARGE SCALE GENOMIC DNA]</scope>
    <source>
        <strain evidence="3">UCR-EL1</strain>
    </source>
</reference>
<feature type="compositionally biased region" description="Polar residues" evidence="1">
    <location>
        <begin position="72"/>
        <end position="86"/>
    </location>
</feature>
<gene>
    <name evidence="2" type="ORF">UCREL1_4866</name>
</gene>
<evidence type="ECO:0000313" key="3">
    <source>
        <dbReference type="Proteomes" id="UP000012174"/>
    </source>
</evidence>
<dbReference type="KEGG" id="ela:UCREL1_4866"/>
<dbReference type="AlphaFoldDB" id="M7SP12"/>
<evidence type="ECO:0000313" key="2">
    <source>
        <dbReference type="EMBL" id="EMR68129.1"/>
    </source>
</evidence>
<feature type="region of interest" description="Disordered" evidence="1">
    <location>
        <begin position="21"/>
        <end position="170"/>
    </location>
</feature>